<dbReference type="OrthoDB" id="323926at2"/>
<sequence>MDKAAEKVKEVKCVVWDLDHTMWDGILLESGEVALKPRIREILAELDSRGILHSIASRNDAEHAMSKLREFGVESYFLYPEINWNAKSASVEKICGNLNIGKDTILFIDDQPFERDEVQSVHPEVACIDAADYGTLLEHPRLNPRFITEDSKRRRAMYIEDMQRKQEEEEFSGPQDAFLKSLGMRFVISEAREEDLKRAEELTVRTNQLNATGYTYSYEELDRIRQSPDYMLLVCELTDKYGSYGKIGLALIELKENCWHLKLLLMSCRVMSRGVGTVMLTYIMQQAKMEGKTLLADFKQTDRNKMMYVTYRFANFVEVSNDGQGNILFKNELNQIQPFPPYIEVKVTVAGRKG</sequence>
<dbReference type="AlphaFoldDB" id="A0A3A3H7F0"/>
<gene>
    <name evidence="1" type="ORF">DQX05_03385</name>
</gene>
<dbReference type="SUPFAM" id="SSF56784">
    <property type="entry name" value="HAD-like"/>
    <property type="match status" value="1"/>
</dbReference>
<organism evidence="1 2">
    <name type="scientific">Paenibacillus thiaminolyticus</name>
    <name type="common">Bacillus thiaminolyticus</name>
    <dbReference type="NCBI Taxonomy" id="49283"/>
    <lineage>
        <taxon>Bacteria</taxon>
        <taxon>Bacillati</taxon>
        <taxon>Bacillota</taxon>
        <taxon>Bacilli</taxon>
        <taxon>Bacillales</taxon>
        <taxon>Paenibacillaceae</taxon>
        <taxon>Paenibacillus</taxon>
    </lineage>
</organism>
<dbReference type="InterPro" id="IPR041492">
    <property type="entry name" value="HAD_2"/>
</dbReference>
<dbReference type="Gene3D" id="3.40.50.1000">
    <property type="entry name" value="HAD superfamily/HAD-like"/>
    <property type="match status" value="1"/>
</dbReference>
<proteinExistence type="predicted"/>
<protein>
    <submittedName>
        <fullName evidence="1">HAD-IIIC family phosphatase</fullName>
    </submittedName>
</protein>
<dbReference type="Proteomes" id="UP000266177">
    <property type="component" value="Unassembled WGS sequence"/>
</dbReference>
<accession>A0A3A3H7F0</accession>
<comment type="caution">
    <text evidence="1">The sequence shown here is derived from an EMBL/GenBank/DDBJ whole genome shotgun (WGS) entry which is preliminary data.</text>
</comment>
<dbReference type="EMBL" id="QYZD01000002">
    <property type="protein sequence ID" value="RJG25956.1"/>
    <property type="molecule type" value="Genomic_DNA"/>
</dbReference>
<reference evidence="1 2" key="1">
    <citation type="submission" date="2018-09" db="EMBL/GenBank/DDBJ databases">
        <title>Paenibacillus SK2017-BO5.</title>
        <authorList>
            <person name="Piskunova J.V."/>
            <person name="Dubiley S.A."/>
            <person name="Severinov K.V."/>
        </authorList>
    </citation>
    <scope>NUCLEOTIDE SEQUENCE [LARGE SCALE GENOMIC DNA]</scope>
    <source>
        <strain evidence="1 2">BO5</strain>
    </source>
</reference>
<name>A0A3A3H7F0_PANTH</name>
<dbReference type="InterPro" id="IPR036412">
    <property type="entry name" value="HAD-like_sf"/>
</dbReference>
<dbReference type="RefSeq" id="WP_119790887.1">
    <property type="nucleotide sequence ID" value="NZ_QYZD01000002.1"/>
</dbReference>
<dbReference type="NCBIfam" id="TIGR01686">
    <property type="entry name" value="FkbH"/>
    <property type="match status" value="1"/>
</dbReference>
<dbReference type="InterPro" id="IPR010033">
    <property type="entry name" value="HAD_SF_ppase_IIIC"/>
</dbReference>
<dbReference type="SUPFAM" id="SSF55729">
    <property type="entry name" value="Acyl-CoA N-acyltransferases (Nat)"/>
    <property type="match status" value="1"/>
</dbReference>
<dbReference type="Gene3D" id="3.40.630.30">
    <property type="match status" value="1"/>
</dbReference>
<dbReference type="InterPro" id="IPR010037">
    <property type="entry name" value="FkbH_domain"/>
</dbReference>
<evidence type="ECO:0000313" key="2">
    <source>
        <dbReference type="Proteomes" id="UP000266177"/>
    </source>
</evidence>
<dbReference type="InterPro" id="IPR016181">
    <property type="entry name" value="Acyl_CoA_acyltransferase"/>
</dbReference>
<dbReference type="InterPro" id="IPR023214">
    <property type="entry name" value="HAD_sf"/>
</dbReference>
<dbReference type="Pfam" id="PF13419">
    <property type="entry name" value="HAD_2"/>
    <property type="match status" value="1"/>
</dbReference>
<dbReference type="NCBIfam" id="TIGR01681">
    <property type="entry name" value="HAD-SF-IIIC"/>
    <property type="match status" value="1"/>
</dbReference>
<evidence type="ECO:0000313" key="1">
    <source>
        <dbReference type="EMBL" id="RJG25956.1"/>
    </source>
</evidence>